<keyword evidence="1" id="KW-0574">Periplasm</keyword>
<dbReference type="RefSeq" id="WP_174927313.1">
    <property type="nucleotide sequence ID" value="NZ_CABVLY010000017.1"/>
</dbReference>
<dbReference type="Proteomes" id="UP000494201">
    <property type="component" value="Unassembled WGS sequence"/>
</dbReference>
<dbReference type="CDD" id="cd03020">
    <property type="entry name" value="DsbA_DsbC_DsbG"/>
    <property type="match status" value="1"/>
</dbReference>
<evidence type="ECO:0000313" key="4">
    <source>
        <dbReference type="EMBL" id="MBM2771506.1"/>
    </source>
</evidence>
<organism evidence="5 6">
    <name type="scientific">Burkholderia anthina</name>
    <dbReference type="NCBI Taxonomy" id="179879"/>
    <lineage>
        <taxon>Bacteria</taxon>
        <taxon>Pseudomonadati</taxon>
        <taxon>Pseudomonadota</taxon>
        <taxon>Betaproteobacteria</taxon>
        <taxon>Burkholderiales</taxon>
        <taxon>Burkholderiaceae</taxon>
        <taxon>Burkholderia</taxon>
        <taxon>Burkholderia cepacia complex</taxon>
    </lineage>
</organism>
<feature type="compositionally biased region" description="Polar residues" evidence="2">
    <location>
        <begin position="27"/>
        <end position="39"/>
    </location>
</feature>
<dbReference type="GO" id="GO:0042597">
    <property type="term" value="C:periplasmic space"/>
    <property type="evidence" value="ECO:0007669"/>
    <property type="project" value="UniProtKB-SubCell"/>
</dbReference>
<sequence>MKNTTLRLTVLSLLFAGAAPMAIAAQPSNDSSASYTDTAPNRIAPADSTAIAPGTRIQEKDRAQVLASQARDHAIKTIRGNGKRVLYVFSDPDCSYCKKLEHTLRQIENVTIYTFPYPLEGLHLQAAEHARDIWCSIDRSAAWQAWMSDNTRPALNDACATPIAQNRTLGLALGLRGTPTLFNAKGRMAAGAVPAQSIEALLAE</sequence>
<comment type="function">
    <text evidence="1">Required for disulfide bond formation in some periplasmic proteins. Acts by transferring its disulfide bond to other proteins and is reduced in the process.</text>
</comment>
<feature type="domain" description="Thioredoxin-like fold" evidence="3">
    <location>
        <begin position="79"/>
        <end position="202"/>
    </location>
</feature>
<feature type="signal peptide" evidence="1">
    <location>
        <begin position="1"/>
        <end position="24"/>
    </location>
</feature>
<evidence type="ECO:0000259" key="3">
    <source>
        <dbReference type="Pfam" id="PF13098"/>
    </source>
</evidence>
<dbReference type="AlphaFoldDB" id="A0A6P2GDE9"/>
<evidence type="ECO:0000256" key="1">
    <source>
        <dbReference type="RuleBase" id="RU364038"/>
    </source>
</evidence>
<gene>
    <name evidence="5" type="ORF">BAN20980_04299</name>
    <name evidence="4" type="ORF">JQK92_34425</name>
</gene>
<name>A0A6P2GDE9_9BURK</name>
<evidence type="ECO:0000313" key="6">
    <source>
        <dbReference type="Proteomes" id="UP000494201"/>
    </source>
</evidence>
<feature type="region of interest" description="Disordered" evidence="2">
    <location>
        <begin position="27"/>
        <end position="46"/>
    </location>
</feature>
<keyword evidence="1" id="KW-0732">Signal</keyword>
<dbReference type="InterPro" id="IPR012336">
    <property type="entry name" value="Thioredoxin-like_fold"/>
</dbReference>
<reference evidence="5 6" key="1">
    <citation type="submission" date="2019-09" db="EMBL/GenBank/DDBJ databases">
        <authorList>
            <person name="Depoorter E."/>
        </authorList>
    </citation>
    <scope>NUCLEOTIDE SEQUENCE [LARGE SCALE GENOMIC DNA]</scope>
    <source>
        <strain evidence="5">LMG 20980</strain>
    </source>
</reference>
<accession>A0A6P2GDE9</accession>
<feature type="chain" id="PRO_5027133599" description="Thiol:disulfide interchange protein" evidence="1">
    <location>
        <begin position="25"/>
        <end position="204"/>
    </location>
</feature>
<evidence type="ECO:0000313" key="5">
    <source>
        <dbReference type="EMBL" id="VVU51577.1"/>
    </source>
</evidence>
<dbReference type="SUPFAM" id="SSF52833">
    <property type="entry name" value="Thioredoxin-like"/>
    <property type="match status" value="1"/>
</dbReference>
<dbReference type="InterPro" id="IPR033954">
    <property type="entry name" value="DiS-bond_Isoase_DsbC/G"/>
</dbReference>
<comment type="subcellular location">
    <subcellularLocation>
        <location evidence="1">Periplasm</location>
    </subcellularLocation>
</comment>
<dbReference type="EMBL" id="CABVLY010000017">
    <property type="protein sequence ID" value="VVU51577.1"/>
    <property type="molecule type" value="Genomic_DNA"/>
</dbReference>
<evidence type="ECO:0000256" key="2">
    <source>
        <dbReference type="SAM" id="MobiDB-lite"/>
    </source>
</evidence>
<dbReference type="EMBL" id="JAFCIQ010000047">
    <property type="protein sequence ID" value="MBM2771506.1"/>
    <property type="molecule type" value="Genomic_DNA"/>
</dbReference>
<evidence type="ECO:0000313" key="7">
    <source>
        <dbReference type="Proteomes" id="UP000755577"/>
    </source>
</evidence>
<dbReference type="Proteomes" id="UP000755577">
    <property type="component" value="Unassembled WGS sequence"/>
</dbReference>
<keyword evidence="1" id="KW-0676">Redox-active center</keyword>
<comment type="similarity">
    <text evidence="1">Belongs to the thioredoxin family. DsbC subfamily.</text>
</comment>
<protein>
    <recommendedName>
        <fullName evidence="1">Thiol:disulfide interchange protein</fullName>
    </recommendedName>
</protein>
<dbReference type="Gene3D" id="3.40.30.10">
    <property type="entry name" value="Glutaredoxin"/>
    <property type="match status" value="1"/>
</dbReference>
<reference evidence="4 7" key="2">
    <citation type="submission" date="2021-02" db="EMBL/GenBank/DDBJ databases">
        <title>Draft genome of the type strains Burkholderia anthina DSM16086.</title>
        <authorList>
            <person name="Hertel R."/>
            <person name="Meissner J."/>
            <person name="Poehlein A."/>
            <person name="Daniel R."/>
            <person name="Commichau F.M."/>
        </authorList>
    </citation>
    <scope>NUCLEOTIDE SEQUENCE [LARGE SCALE GENOMIC DNA]</scope>
    <source>
        <strain evidence="4 7">DSM 16086</strain>
    </source>
</reference>
<dbReference type="InterPro" id="IPR051470">
    <property type="entry name" value="Thiol:disulfide_interchange"/>
</dbReference>
<dbReference type="PANTHER" id="PTHR35272:SF3">
    <property type="entry name" value="THIOL:DISULFIDE INTERCHANGE PROTEIN DSBC"/>
    <property type="match status" value="1"/>
</dbReference>
<dbReference type="GeneID" id="56502357"/>
<keyword evidence="7" id="KW-1185">Reference proteome</keyword>
<dbReference type="PANTHER" id="PTHR35272">
    <property type="entry name" value="THIOL:DISULFIDE INTERCHANGE PROTEIN DSBC-RELATED"/>
    <property type="match status" value="1"/>
</dbReference>
<dbReference type="Pfam" id="PF13098">
    <property type="entry name" value="Thioredoxin_2"/>
    <property type="match status" value="1"/>
</dbReference>
<dbReference type="InterPro" id="IPR036249">
    <property type="entry name" value="Thioredoxin-like_sf"/>
</dbReference>
<proteinExistence type="inferred from homology"/>